<dbReference type="GO" id="GO:0004525">
    <property type="term" value="F:ribonuclease III activity"/>
    <property type="evidence" value="ECO:0007669"/>
    <property type="project" value="UniProtKB-UniRule"/>
</dbReference>
<dbReference type="InterPro" id="IPR011907">
    <property type="entry name" value="RNase_III"/>
</dbReference>
<dbReference type="InterPro" id="IPR036389">
    <property type="entry name" value="RNase_III_sf"/>
</dbReference>
<evidence type="ECO:0000256" key="7">
    <source>
        <dbReference type="ARBA" id="ARBA00022664"/>
    </source>
</evidence>
<feature type="binding site" evidence="15">
    <location>
        <position position="111"/>
    </location>
    <ligand>
        <name>Mg(2+)</name>
        <dbReference type="ChEBI" id="CHEBI:18420"/>
    </ligand>
</feature>
<dbReference type="GO" id="GO:0019843">
    <property type="term" value="F:rRNA binding"/>
    <property type="evidence" value="ECO:0007669"/>
    <property type="project" value="UniProtKB-KW"/>
</dbReference>
<evidence type="ECO:0000256" key="10">
    <source>
        <dbReference type="ARBA" id="ARBA00022723"/>
    </source>
</evidence>
<proteinExistence type="inferred from homology"/>
<evidence type="ECO:0000259" key="17">
    <source>
        <dbReference type="PROSITE" id="PS50142"/>
    </source>
</evidence>
<dbReference type="PANTHER" id="PTHR11207:SF0">
    <property type="entry name" value="RIBONUCLEASE 3"/>
    <property type="match status" value="1"/>
</dbReference>
<feature type="binding site" evidence="15">
    <location>
        <position position="114"/>
    </location>
    <ligand>
        <name>Mg(2+)</name>
        <dbReference type="ChEBI" id="CHEBI:18420"/>
    </ligand>
</feature>
<evidence type="ECO:0000256" key="9">
    <source>
        <dbReference type="ARBA" id="ARBA00022722"/>
    </source>
</evidence>
<comment type="similarity">
    <text evidence="3">Belongs to the ribonuclease III family.</text>
</comment>
<evidence type="ECO:0000256" key="15">
    <source>
        <dbReference type="HAMAP-Rule" id="MF_00104"/>
    </source>
</evidence>
<comment type="subunit">
    <text evidence="4 15">Homodimer.</text>
</comment>
<dbReference type="GO" id="GO:0003725">
    <property type="term" value="F:double-stranded RNA binding"/>
    <property type="evidence" value="ECO:0007669"/>
    <property type="project" value="TreeGrafter"/>
</dbReference>
<dbReference type="PROSITE" id="PS50142">
    <property type="entry name" value="RNASE_3_2"/>
    <property type="match status" value="1"/>
</dbReference>
<dbReference type="GO" id="GO:0005737">
    <property type="term" value="C:cytoplasm"/>
    <property type="evidence" value="ECO:0007669"/>
    <property type="project" value="UniProtKB-SubCell"/>
</dbReference>
<comment type="cofactor">
    <cofactor evidence="15">
        <name>Mg(2+)</name>
        <dbReference type="ChEBI" id="CHEBI:18420"/>
    </cofactor>
</comment>
<dbReference type="PANTHER" id="PTHR11207">
    <property type="entry name" value="RIBONUCLEASE III"/>
    <property type="match status" value="1"/>
</dbReference>
<dbReference type="HAMAP" id="MF_00104">
    <property type="entry name" value="RNase_III"/>
    <property type="match status" value="1"/>
</dbReference>
<reference evidence="18" key="1">
    <citation type="submission" date="2019-04" db="EMBL/GenBank/DDBJ databases">
        <title>Evolution of Biomass-Degrading Anaerobic Consortia Revealed by Metagenomics.</title>
        <authorList>
            <person name="Peng X."/>
        </authorList>
    </citation>
    <scope>NUCLEOTIDE SEQUENCE</scope>
    <source>
        <strain evidence="18">SIG66</strain>
    </source>
</reference>
<evidence type="ECO:0000256" key="3">
    <source>
        <dbReference type="ARBA" id="ARBA00010183"/>
    </source>
</evidence>
<dbReference type="GO" id="GO:0010468">
    <property type="term" value="P:regulation of gene expression"/>
    <property type="evidence" value="ECO:0007669"/>
    <property type="project" value="TreeGrafter"/>
</dbReference>
<dbReference type="EC" id="3.1.26.3" evidence="15"/>
<dbReference type="CDD" id="cd00593">
    <property type="entry name" value="RIBOc"/>
    <property type="match status" value="1"/>
</dbReference>
<dbReference type="FunFam" id="1.10.1520.10:FF:000001">
    <property type="entry name" value="Ribonuclease 3"/>
    <property type="match status" value="1"/>
</dbReference>
<evidence type="ECO:0000256" key="14">
    <source>
        <dbReference type="ARBA" id="ARBA00022884"/>
    </source>
</evidence>
<feature type="domain" description="DRBM" evidence="16">
    <location>
        <begin position="148"/>
        <end position="217"/>
    </location>
</feature>
<dbReference type="InterPro" id="IPR014720">
    <property type="entry name" value="dsRBD_dom"/>
</dbReference>
<feature type="active site" evidence="15">
    <location>
        <position position="114"/>
    </location>
</feature>
<dbReference type="CDD" id="cd10845">
    <property type="entry name" value="DSRM_RNAse_III_family"/>
    <property type="match status" value="1"/>
</dbReference>
<evidence type="ECO:0000259" key="16">
    <source>
        <dbReference type="PROSITE" id="PS50137"/>
    </source>
</evidence>
<keyword evidence="7 15" id="KW-0507">mRNA processing</keyword>
<dbReference type="Pfam" id="PF00035">
    <property type="entry name" value="dsrm"/>
    <property type="match status" value="1"/>
</dbReference>
<dbReference type="Gene3D" id="3.30.160.20">
    <property type="match status" value="1"/>
</dbReference>
<comment type="caution">
    <text evidence="18">The sequence shown here is derived from an EMBL/GenBank/DDBJ whole genome shotgun (WGS) entry which is preliminary data.</text>
</comment>
<keyword evidence="14 15" id="KW-0694">RNA-binding</keyword>
<dbReference type="InterPro" id="IPR000999">
    <property type="entry name" value="RNase_III_dom"/>
</dbReference>
<evidence type="ECO:0000256" key="6">
    <source>
        <dbReference type="ARBA" id="ARBA00022552"/>
    </source>
</evidence>
<keyword evidence="10 15" id="KW-0479">Metal-binding</keyword>
<dbReference type="GO" id="GO:0008033">
    <property type="term" value="P:tRNA processing"/>
    <property type="evidence" value="ECO:0007669"/>
    <property type="project" value="UniProtKB-KW"/>
</dbReference>
<dbReference type="FunFam" id="3.30.160.20:FF:000003">
    <property type="entry name" value="Ribonuclease 3"/>
    <property type="match status" value="1"/>
</dbReference>
<gene>
    <name evidence="15 18" type="primary">rnc</name>
    <name evidence="18" type="ORF">E7027_06555</name>
</gene>
<dbReference type="SUPFAM" id="SSF54768">
    <property type="entry name" value="dsRNA-binding domain-like"/>
    <property type="match status" value="1"/>
</dbReference>
<protein>
    <recommendedName>
        <fullName evidence="15">Ribonuclease 3</fullName>
        <ecNumber evidence="15">3.1.26.3</ecNumber>
    </recommendedName>
    <alternativeName>
        <fullName evidence="15">Ribonuclease III</fullName>
        <shortName evidence="15">RNase III</shortName>
    </alternativeName>
</protein>
<comment type="function">
    <text evidence="15">Digests double-stranded RNA. Involved in the processing of primary rRNA transcript to yield the immediate precursors to the large and small rRNAs (23S and 16S). Processes some mRNAs, and tRNAs when they are encoded in the rRNA operon. Processes pre-crRNA and tracrRNA of type II CRISPR loci if present in the organism.</text>
</comment>
<dbReference type="Proteomes" id="UP000725649">
    <property type="component" value="Unassembled WGS sequence"/>
</dbReference>
<dbReference type="PROSITE" id="PS50137">
    <property type="entry name" value="DS_RBD"/>
    <property type="match status" value="1"/>
</dbReference>
<dbReference type="Gene3D" id="1.10.1520.10">
    <property type="entry name" value="Ribonuclease III domain"/>
    <property type="match status" value="1"/>
</dbReference>
<keyword evidence="5 15" id="KW-0963">Cytoplasm</keyword>
<dbReference type="NCBIfam" id="TIGR02191">
    <property type="entry name" value="RNaseIII"/>
    <property type="match status" value="1"/>
</dbReference>
<dbReference type="PROSITE" id="PS00517">
    <property type="entry name" value="RNASE_3_1"/>
    <property type="match status" value="1"/>
</dbReference>
<comment type="subcellular location">
    <subcellularLocation>
        <location evidence="2 15">Cytoplasm</location>
    </subcellularLocation>
</comment>
<accession>A0A928HEP4</accession>
<evidence type="ECO:0000256" key="1">
    <source>
        <dbReference type="ARBA" id="ARBA00000109"/>
    </source>
</evidence>
<feature type="active site" evidence="15">
    <location>
        <position position="42"/>
    </location>
</feature>
<dbReference type="SMART" id="SM00358">
    <property type="entry name" value="DSRM"/>
    <property type="match status" value="1"/>
</dbReference>
<evidence type="ECO:0000256" key="11">
    <source>
        <dbReference type="ARBA" id="ARBA00022759"/>
    </source>
</evidence>
<sequence>MEKIIGYRFTNKDILKEALTHKSYAGERRSAKHNERLEFLGDSILGAIVADYIYNQCPHVEEGVLSKIKSNLVSRRNLYLWGKQLGLGQYMLLGHGELATGGRERDSIISNAVEAVLGAIYLDGGYPAAESVVLPWVKTQALTQDTRDFKSLLQEYLQKRGQQTPTYEVIQTVGPEHDKVFTVRVSLADKELGVGKGHNKKMAEQAAAQDAFERMKK</sequence>
<keyword evidence="12 15" id="KW-0378">Hydrolase</keyword>
<evidence type="ECO:0000313" key="19">
    <source>
        <dbReference type="Proteomes" id="UP000725649"/>
    </source>
</evidence>
<keyword evidence="13 15" id="KW-0460">Magnesium</keyword>
<feature type="binding site" evidence="15">
    <location>
        <position position="38"/>
    </location>
    <ligand>
        <name>Mg(2+)</name>
        <dbReference type="ChEBI" id="CHEBI:18420"/>
    </ligand>
</feature>
<keyword evidence="8 15" id="KW-0819">tRNA processing</keyword>
<dbReference type="Pfam" id="PF14622">
    <property type="entry name" value="Ribonucleas_3_3"/>
    <property type="match status" value="1"/>
</dbReference>
<evidence type="ECO:0000256" key="8">
    <source>
        <dbReference type="ARBA" id="ARBA00022694"/>
    </source>
</evidence>
<evidence type="ECO:0000256" key="2">
    <source>
        <dbReference type="ARBA" id="ARBA00004496"/>
    </source>
</evidence>
<evidence type="ECO:0000313" key="18">
    <source>
        <dbReference type="EMBL" id="MBE6421764.1"/>
    </source>
</evidence>
<dbReference type="GO" id="GO:0046872">
    <property type="term" value="F:metal ion binding"/>
    <property type="evidence" value="ECO:0007669"/>
    <property type="project" value="UniProtKB-KW"/>
</dbReference>
<dbReference type="EMBL" id="SUVG01000008">
    <property type="protein sequence ID" value="MBE6421764.1"/>
    <property type="molecule type" value="Genomic_DNA"/>
</dbReference>
<dbReference type="SMART" id="SM00535">
    <property type="entry name" value="RIBOc"/>
    <property type="match status" value="1"/>
</dbReference>
<dbReference type="SUPFAM" id="SSF69065">
    <property type="entry name" value="RNase III domain-like"/>
    <property type="match status" value="1"/>
</dbReference>
<organism evidence="18 19">
    <name type="scientific">Candidatus Avelusimicrobium gallicola</name>
    <dbReference type="NCBI Taxonomy" id="2562704"/>
    <lineage>
        <taxon>Bacteria</taxon>
        <taxon>Pseudomonadati</taxon>
        <taxon>Elusimicrobiota</taxon>
        <taxon>Elusimicrobia</taxon>
        <taxon>Elusimicrobiales</taxon>
        <taxon>Elusimicrobiaceae</taxon>
        <taxon>Candidatus Avelusimicrobium</taxon>
    </lineage>
</organism>
<dbReference type="GO" id="GO:0006364">
    <property type="term" value="P:rRNA processing"/>
    <property type="evidence" value="ECO:0007669"/>
    <property type="project" value="UniProtKB-UniRule"/>
</dbReference>
<dbReference type="GO" id="GO:0006397">
    <property type="term" value="P:mRNA processing"/>
    <property type="evidence" value="ECO:0007669"/>
    <property type="project" value="UniProtKB-UniRule"/>
</dbReference>
<evidence type="ECO:0000256" key="5">
    <source>
        <dbReference type="ARBA" id="ARBA00022490"/>
    </source>
</evidence>
<evidence type="ECO:0000256" key="4">
    <source>
        <dbReference type="ARBA" id="ARBA00011738"/>
    </source>
</evidence>
<evidence type="ECO:0000256" key="13">
    <source>
        <dbReference type="ARBA" id="ARBA00022842"/>
    </source>
</evidence>
<evidence type="ECO:0000256" key="12">
    <source>
        <dbReference type="ARBA" id="ARBA00022801"/>
    </source>
</evidence>
<keyword evidence="9 15" id="KW-0540">Nuclease</keyword>
<keyword evidence="6 15" id="KW-0698">rRNA processing</keyword>
<dbReference type="GO" id="GO:0042802">
    <property type="term" value="F:identical protein binding"/>
    <property type="evidence" value="ECO:0007669"/>
    <property type="project" value="UniProtKB-ARBA"/>
</dbReference>
<name>A0A928HEP4_9BACT</name>
<feature type="domain" description="RNase III" evidence="17">
    <location>
        <begin position="1"/>
        <end position="125"/>
    </location>
</feature>
<keyword evidence="15" id="KW-0699">rRNA-binding</keyword>
<keyword evidence="11 15" id="KW-0255">Endonuclease</keyword>
<dbReference type="AlphaFoldDB" id="A0A928HEP4"/>
<comment type="catalytic activity">
    <reaction evidence="1 15">
        <text>Endonucleolytic cleavage to 5'-phosphomonoester.</text>
        <dbReference type="EC" id="3.1.26.3"/>
    </reaction>
</comment>